<dbReference type="RefSeq" id="WP_006716485.1">
    <property type="nucleotide sequence ID" value="NZ_CP007032.1"/>
</dbReference>
<dbReference type="EMBL" id="CP007032">
    <property type="protein sequence ID" value="AHF08421.1"/>
    <property type="molecule type" value="Genomic_DNA"/>
</dbReference>
<dbReference type="KEGG" id="dmt:DESME_02325"/>
<feature type="signal peptide" evidence="1">
    <location>
        <begin position="1"/>
        <end position="19"/>
    </location>
</feature>
<evidence type="ECO:0000313" key="2">
    <source>
        <dbReference type="EMBL" id="AHF08421.1"/>
    </source>
</evidence>
<keyword evidence="3" id="KW-1185">Reference proteome</keyword>
<name>W0EH77_9FIRM</name>
<evidence type="ECO:0000313" key="3">
    <source>
        <dbReference type="Proteomes" id="UP000010847"/>
    </source>
</evidence>
<accession>W0EH77</accession>
<gene>
    <name evidence="2" type="ORF">DESME_02325</name>
</gene>
<keyword evidence="1" id="KW-0732">Signal</keyword>
<feature type="chain" id="PRO_5004787595" description="DUF4825 domain-containing protein" evidence="1">
    <location>
        <begin position="20"/>
        <end position="186"/>
    </location>
</feature>
<dbReference type="PROSITE" id="PS51257">
    <property type="entry name" value="PROKAR_LIPOPROTEIN"/>
    <property type="match status" value="1"/>
</dbReference>
<dbReference type="HOGENOM" id="CLU_133237_0_0_9"/>
<dbReference type="AlphaFoldDB" id="W0EH77"/>
<organism evidence="2 3">
    <name type="scientific">Desulfitobacterium metallireducens DSM 15288</name>
    <dbReference type="NCBI Taxonomy" id="871968"/>
    <lineage>
        <taxon>Bacteria</taxon>
        <taxon>Bacillati</taxon>
        <taxon>Bacillota</taxon>
        <taxon>Clostridia</taxon>
        <taxon>Eubacteriales</taxon>
        <taxon>Desulfitobacteriaceae</taxon>
        <taxon>Desulfitobacterium</taxon>
    </lineage>
</organism>
<sequence length="186" mass="20697">MKRVLVVVLAFALLLTGCATNLRLTKGPGTVPSISSSEKSLFDMDGSQSETIAENGFIFKYGIEGKNVLNTFEGTFTKDLISKGTITVPLKLTDQELSTVYFQLKAMNIMDYPDTFDEGYSIPYLTYDLTVRMDGKTKKIKWDEGFGGLSKSKEAERLKELVNSTSKMVENKEEYKRLPPAVGGYD</sequence>
<dbReference type="STRING" id="871968.DESME_02325"/>
<dbReference type="eggNOG" id="ENOG5033552">
    <property type="taxonomic scope" value="Bacteria"/>
</dbReference>
<protein>
    <recommendedName>
        <fullName evidence="4">DUF4825 domain-containing protein</fullName>
    </recommendedName>
</protein>
<proteinExistence type="predicted"/>
<dbReference type="OrthoDB" id="1954789at2"/>
<evidence type="ECO:0000256" key="1">
    <source>
        <dbReference type="SAM" id="SignalP"/>
    </source>
</evidence>
<reference evidence="2 3" key="1">
    <citation type="submission" date="2013-12" db="EMBL/GenBank/DDBJ databases">
        <authorList>
            <consortium name="DOE Joint Genome Institute"/>
            <person name="Smidt H."/>
            <person name="Huntemann M."/>
            <person name="Han J."/>
            <person name="Chen A."/>
            <person name="Kyrpides N."/>
            <person name="Mavromatis K."/>
            <person name="Markowitz V."/>
            <person name="Palaniappan K."/>
            <person name="Ivanova N."/>
            <person name="Schaumberg A."/>
            <person name="Pati A."/>
            <person name="Liolios K."/>
            <person name="Nordberg H.P."/>
            <person name="Cantor M.N."/>
            <person name="Hua S.X."/>
            <person name="Woyke T."/>
        </authorList>
    </citation>
    <scope>NUCLEOTIDE SEQUENCE [LARGE SCALE GENOMIC DNA]</scope>
    <source>
        <strain evidence="3">DSM 15288</strain>
    </source>
</reference>
<evidence type="ECO:0008006" key="4">
    <source>
        <dbReference type="Google" id="ProtNLM"/>
    </source>
</evidence>
<dbReference type="Proteomes" id="UP000010847">
    <property type="component" value="Chromosome"/>
</dbReference>